<organism evidence="1 2">
    <name type="scientific">Pseudomonas syringae CC1557</name>
    <dbReference type="NCBI Taxonomy" id="1357279"/>
    <lineage>
        <taxon>Bacteria</taxon>
        <taxon>Pseudomonadati</taxon>
        <taxon>Pseudomonadota</taxon>
        <taxon>Gammaproteobacteria</taxon>
        <taxon>Pseudomonadales</taxon>
        <taxon>Pseudomonadaceae</taxon>
        <taxon>Pseudomonas</taxon>
        <taxon>Pseudomonas syringae</taxon>
    </lineage>
</organism>
<sequence length="47" mass="5393">MTFALGEALQFDWSEEGLLIAGLYQNRQRHASKRIPVDRFVECMPAP</sequence>
<accession>W0N282</accession>
<dbReference type="STRING" id="1357279.N018_12515"/>
<evidence type="ECO:0000313" key="1">
    <source>
        <dbReference type="EMBL" id="AHG43590.1"/>
    </source>
</evidence>
<dbReference type="HOGENOM" id="CLU_3172272_0_0_6"/>
<name>W0N282_PSESX</name>
<proteinExistence type="predicted"/>
<dbReference type="KEGG" id="psyr:N018_12515"/>
<protein>
    <submittedName>
        <fullName evidence="1">Uncharacterized protein</fullName>
    </submittedName>
</protein>
<dbReference type="Proteomes" id="UP000019089">
    <property type="component" value="Chromosome"/>
</dbReference>
<evidence type="ECO:0000313" key="2">
    <source>
        <dbReference type="Proteomes" id="UP000019089"/>
    </source>
</evidence>
<dbReference type="EMBL" id="CP007014">
    <property type="protein sequence ID" value="AHG43590.1"/>
    <property type="molecule type" value="Genomic_DNA"/>
</dbReference>
<dbReference type="AlphaFoldDB" id="W0N282"/>
<reference evidence="1 2" key="1">
    <citation type="submission" date="2013-12" db="EMBL/GenBank/DDBJ databases">
        <title>Interactions Between Genome Architecture and Virulence Genes in Pseudomonas syringae, strain CC1557 as a model.</title>
        <authorList>
            <person name="Baltrus D."/>
            <person name="Hockett K."/>
            <person name="Karlsrud E."/>
            <person name="Dougherty K."/>
            <person name="Nishimura M."/>
        </authorList>
    </citation>
    <scope>NUCLEOTIDE SEQUENCE [LARGE SCALE GENOMIC DNA]</scope>
    <source>
        <strain evidence="1 2">CC1557</strain>
    </source>
</reference>
<gene>
    <name evidence="1" type="ORF">N018_12515</name>
</gene>